<gene>
    <name evidence="1" type="ORF">DBA34_05200</name>
    <name evidence="2" type="ORF">DBB29_02915</name>
</gene>
<dbReference type="EMBL" id="QAIC01000029">
    <property type="protein sequence ID" value="MDN4572656.1"/>
    <property type="molecule type" value="Genomic_DNA"/>
</dbReference>
<evidence type="ECO:0000313" key="3">
    <source>
        <dbReference type="Proteomes" id="UP001172788"/>
    </source>
</evidence>
<sequence length="295" mass="32253">MFCRRCDTLRDAGFLYKVLSGSIVNSGTITPVGGKHAIEVMAIGVEWATPMDSNGLQGLQAAYEETATVKEFLPSLTPVQAFALNIGAPGNFVAENRSGGFDLRRFDPSGAVLWAVSVRPELIACNCIAYDRWATVKPKAMALLDPFLSVALAAGNQIKAVGLQYQDAFRVSDEVGSPALKTLFRQNSNWIPAHLLNESSLWHSHQGWFASTSDGHRTLNNVNLDVLEQDAKLLVRIHGQHRVFAVTQDGKSPYPIAMQDIEGILDVLHQQNKAVLRGILAEDVLARIGFESEQK</sequence>
<dbReference type="NCBIfam" id="TIGR04255">
    <property type="entry name" value="sporadTIGR04255"/>
    <property type="match status" value="1"/>
</dbReference>
<organism evidence="1 4">
    <name type="scientific">Pandoraea cepalis</name>
    <dbReference type="NCBI Taxonomy" id="2508294"/>
    <lineage>
        <taxon>Bacteria</taxon>
        <taxon>Pseudomonadati</taxon>
        <taxon>Pseudomonadota</taxon>
        <taxon>Betaproteobacteria</taxon>
        <taxon>Burkholderiales</taxon>
        <taxon>Burkholderiaceae</taxon>
        <taxon>Pandoraea</taxon>
    </lineage>
</organism>
<dbReference type="EMBL" id="QAID01000029">
    <property type="protein sequence ID" value="MDN4577071.1"/>
    <property type="molecule type" value="Genomic_DNA"/>
</dbReference>
<protein>
    <submittedName>
        <fullName evidence="1">Uncharacterized protein</fullName>
    </submittedName>
</protein>
<accession>A0AAW7MIR9</accession>
<evidence type="ECO:0000313" key="2">
    <source>
        <dbReference type="EMBL" id="MDN4577071.1"/>
    </source>
</evidence>
<dbReference type="InterPro" id="IPR026349">
    <property type="entry name" value="CHP04255"/>
</dbReference>
<reference evidence="1" key="1">
    <citation type="submission" date="2018-04" db="EMBL/GenBank/DDBJ databases">
        <authorList>
            <person name="Jy Z."/>
        </authorList>
    </citation>
    <scope>NUCLEOTIDE SEQUENCE</scope>
    <source>
        <strain evidence="2">AS13</strain>
        <strain evidence="1">LA18</strain>
    </source>
</reference>
<evidence type="ECO:0000313" key="1">
    <source>
        <dbReference type="EMBL" id="MDN4572656.1"/>
    </source>
</evidence>
<dbReference type="Proteomes" id="UP001172791">
    <property type="component" value="Unassembled WGS sequence"/>
</dbReference>
<keyword evidence="3" id="KW-1185">Reference proteome</keyword>
<comment type="caution">
    <text evidence="1">The sequence shown here is derived from an EMBL/GenBank/DDBJ whole genome shotgun (WGS) entry which is preliminary data.</text>
</comment>
<dbReference type="AlphaFoldDB" id="A0AAW7MIR9"/>
<evidence type="ECO:0000313" key="4">
    <source>
        <dbReference type="Proteomes" id="UP001172791"/>
    </source>
</evidence>
<proteinExistence type="predicted"/>
<name>A0AAW7MIR9_9BURK</name>
<dbReference type="Proteomes" id="UP001172788">
    <property type="component" value="Unassembled WGS sequence"/>
</dbReference>